<reference evidence="1" key="1">
    <citation type="submission" date="2014-07" db="EMBL/GenBank/DDBJ databases">
        <title>Identification of a novel salt tolerance gene in wild soybean by whole-genome sequencing.</title>
        <authorList>
            <person name="Lam H.-M."/>
            <person name="Qi X."/>
            <person name="Li M.-W."/>
            <person name="Liu X."/>
            <person name="Xie M."/>
            <person name="Ni M."/>
            <person name="Xu X."/>
        </authorList>
    </citation>
    <scope>NUCLEOTIDE SEQUENCE [LARGE SCALE GENOMIC DNA]</scope>
    <source>
        <tissue evidence="1">Root</tissue>
    </source>
</reference>
<organism evidence="1">
    <name type="scientific">Glycine soja</name>
    <name type="common">Wild soybean</name>
    <dbReference type="NCBI Taxonomy" id="3848"/>
    <lineage>
        <taxon>Eukaryota</taxon>
        <taxon>Viridiplantae</taxon>
        <taxon>Streptophyta</taxon>
        <taxon>Embryophyta</taxon>
        <taxon>Tracheophyta</taxon>
        <taxon>Spermatophyta</taxon>
        <taxon>Magnoliopsida</taxon>
        <taxon>eudicotyledons</taxon>
        <taxon>Gunneridae</taxon>
        <taxon>Pentapetalae</taxon>
        <taxon>rosids</taxon>
        <taxon>fabids</taxon>
        <taxon>Fabales</taxon>
        <taxon>Fabaceae</taxon>
        <taxon>Papilionoideae</taxon>
        <taxon>50 kb inversion clade</taxon>
        <taxon>NPAAA clade</taxon>
        <taxon>indigoferoid/millettioid clade</taxon>
        <taxon>Phaseoleae</taxon>
        <taxon>Glycine</taxon>
        <taxon>Glycine subgen. Soja</taxon>
    </lineage>
</organism>
<protein>
    <submittedName>
        <fullName evidence="1">Uncharacterized protein</fullName>
    </submittedName>
</protein>
<sequence>MVVKNINQLEENIDSTYDRKAEVKAFNDPKAGVKGLVESLACSILATWIALKPQLVTPNSVSQS</sequence>
<evidence type="ECO:0000313" key="1">
    <source>
        <dbReference type="EMBL" id="KHN11002.1"/>
    </source>
</evidence>
<dbReference type="EMBL" id="KN664071">
    <property type="protein sequence ID" value="KHN11002.1"/>
    <property type="molecule type" value="Genomic_DNA"/>
</dbReference>
<dbReference type="AlphaFoldDB" id="A0A0B2PTX0"/>
<accession>A0A0B2PTX0</accession>
<gene>
    <name evidence="1" type="ORF">glysoja_026737</name>
</gene>
<dbReference type="Proteomes" id="UP000053555">
    <property type="component" value="Unassembled WGS sequence"/>
</dbReference>
<proteinExistence type="predicted"/>
<name>A0A0B2PTX0_GLYSO</name>